<dbReference type="Gene3D" id="2.180.10.10">
    <property type="entry name" value="RHS repeat-associated core"/>
    <property type="match status" value="1"/>
</dbReference>
<gene>
    <name evidence="2" type="ORF">PLUA15_460003</name>
</gene>
<dbReference type="Proteomes" id="UP000219564">
    <property type="component" value="Unassembled WGS sequence"/>
</dbReference>
<dbReference type="EMBL" id="OBKZ01000041">
    <property type="protein sequence ID" value="SOB53813.1"/>
    <property type="molecule type" value="Genomic_DNA"/>
</dbReference>
<proteinExistence type="predicted"/>
<evidence type="ECO:0000313" key="3">
    <source>
        <dbReference type="Proteomes" id="UP000219564"/>
    </source>
</evidence>
<protein>
    <recommendedName>
        <fullName evidence="4">Rhs family protein</fullName>
    </recommendedName>
</protein>
<evidence type="ECO:0000313" key="2">
    <source>
        <dbReference type="EMBL" id="SOB53813.1"/>
    </source>
</evidence>
<dbReference type="PANTHER" id="PTHR32305">
    <property type="match status" value="1"/>
</dbReference>
<accession>A0AAX2HBJ0</accession>
<name>A0AAX2HBJ0_9PSED</name>
<organism evidence="2 3">
    <name type="scientific">Pseudomonas lundensis</name>
    <dbReference type="NCBI Taxonomy" id="86185"/>
    <lineage>
        <taxon>Bacteria</taxon>
        <taxon>Pseudomonadati</taxon>
        <taxon>Pseudomonadota</taxon>
        <taxon>Gammaproteobacteria</taxon>
        <taxon>Pseudomonadales</taxon>
        <taxon>Pseudomonadaceae</taxon>
        <taxon>Pseudomonas</taxon>
    </lineage>
</organism>
<dbReference type="InterPro" id="IPR022385">
    <property type="entry name" value="Rhs_assc_core"/>
</dbReference>
<feature type="compositionally biased region" description="Basic and acidic residues" evidence="1">
    <location>
        <begin position="105"/>
        <end position="120"/>
    </location>
</feature>
<dbReference type="PRINTS" id="PR00394">
    <property type="entry name" value="RHSPROTEIN"/>
</dbReference>
<comment type="caution">
    <text evidence="2">The sequence shown here is derived from an EMBL/GenBank/DDBJ whole genome shotgun (WGS) entry which is preliminary data.</text>
</comment>
<reference evidence="2 3" key="1">
    <citation type="submission" date="2017-08" db="EMBL/GenBank/DDBJ databases">
        <authorList>
            <person name="Chaillou S."/>
        </authorList>
    </citation>
    <scope>NUCLEOTIDE SEQUENCE [LARGE SCALE GENOMIC DNA]</scope>
    <source>
        <strain evidence="2 3">MFPA15A1205</strain>
    </source>
</reference>
<sequence>MRYKVWVEVTEQRSDWARQKGLTNPIRFQGQYYDHETRLHYNQYRYYDPRGGRFVSKDPISYAGGLNLHAYAPNPVGWIDALGLWKGQPRKPNGTFGPGANPARRCPDAPDPTKKVHGNDWDSDAPAVGYTLRDKNTLEVMKYGETTMIKNAILINI</sequence>
<evidence type="ECO:0000256" key="1">
    <source>
        <dbReference type="SAM" id="MobiDB-lite"/>
    </source>
</evidence>
<dbReference type="AlphaFoldDB" id="A0AAX2HBJ0"/>
<dbReference type="PANTHER" id="PTHR32305:SF15">
    <property type="entry name" value="PROTEIN RHSA-RELATED"/>
    <property type="match status" value="1"/>
</dbReference>
<evidence type="ECO:0008006" key="4">
    <source>
        <dbReference type="Google" id="ProtNLM"/>
    </source>
</evidence>
<feature type="region of interest" description="Disordered" evidence="1">
    <location>
        <begin position="95"/>
        <end position="120"/>
    </location>
</feature>
<dbReference type="NCBIfam" id="TIGR03696">
    <property type="entry name" value="Rhs_assc_core"/>
    <property type="match status" value="1"/>
</dbReference>
<dbReference type="InterPro" id="IPR050708">
    <property type="entry name" value="T6SS_VgrG/RHS"/>
</dbReference>